<dbReference type="EMBL" id="AHKC01008914">
    <property type="protein sequence ID" value="EKF35389.1"/>
    <property type="molecule type" value="Genomic_DNA"/>
</dbReference>
<dbReference type="OrthoDB" id="243841at2759"/>
<evidence type="ECO:0000313" key="2">
    <source>
        <dbReference type="Proteomes" id="UP000007350"/>
    </source>
</evidence>
<gene>
    <name evidence="1" type="ORF">MOQ_002339</name>
</gene>
<sequence length="378" mass="43123">MKGTLGSSRYGVGKILHLLQEKYGWLANDAHIFFLAGDWQHDVRSWVTRHQQRRKCEGRPAAPQTQPVRDWAKLNDGFASKREFLEKTVSAPRGNSTPLNAFYVFDDVNSGMPLLQREDDHGDVVTFPFTTTEAASYIRHEKQKIWTGNSTELSTSVESSVNVLSGEYLRGHTLMHDLQSAFLPRQAADLLAVDFVGETSAMGTLHEHFFTEMHTRDSLVNVMALGAHLLRPSGTLLLRLPFSLRLQDKTVISALRQHMRWCFQVATCEVDNDHLYCMGYRHATWHPITPETKSPFPGLFNKSIRRPKKWNPRRKRDRNYFIALKPGFTDAPLVKEPLGRAIEEEVRTAKKVEEKADALFGVSLGMVERRAHQSKRDD</sequence>
<dbReference type="AlphaFoldDB" id="K2NCC8"/>
<comment type="caution">
    <text evidence="1">The sequence shown here is derived from an EMBL/GenBank/DDBJ whole genome shotgun (WGS) entry which is preliminary data.</text>
</comment>
<organism evidence="1 2">
    <name type="scientific">Trypanosoma cruzi marinkellei</name>
    <dbReference type="NCBI Taxonomy" id="85056"/>
    <lineage>
        <taxon>Eukaryota</taxon>
        <taxon>Discoba</taxon>
        <taxon>Euglenozoa</taxon>
        <taxon>Kinetoplastea</taxon>
        <taxon>Metakinetoplastina</taxon>
        <taxon>Trypanosomatida</taxon>
        <taxon>Trypanosomatidae</taxon>
        <taxon>Trypanosoma</taxon>
        <taxon>Schizotrypanum</taxon>
    </lineage>
</organism>
<reference evidence="1 2" key="1">
    <citation type="journal article" date="2012" name="BMC Genomics">
        <title>Comparative genomic analysis of human infective Trypanosoma cruzi lineages with the bat-restricted subspecies T. cruzi marinkellei.</title>
        <authorList>
            <person name="Franzen O."/>
            <person name="Talavera-Lopez C."/>
            <person name="Ochaya S."/>
            <person name="Butler C.E."/>
            <person name="Messenger L.A."/>
            <person name="Lewis M.D."/>
            <person name="Llewellyn M.S."/>
            <person name="Marinkelle C.J."/>
            <person name="Tyler K.M."/>
            <person name="Miles M.A."/>
            <person name="Andersson B."/>
        </authorList>
    </citation>
    <scope>NUCLEOTIDE SEQUENCE [LARGE SCALE GENOMIC DNA]</scope>
    <source>
        <strain evidence="1 2">B7</strain>
    </source>
</reference>
<evidence type="ECO:0000313" key="1">
    <source>
        <dbReference type="EMBL" id="EKF35389.1"/>
    </source>
</evidence>
<protein>
    <submittedName>
        <fullName evidence="1">Uncharacterized protein</fullName>
    </submittedName>
</protein>
<dbReference type="Proteomes" id="UP000007350">
    <property type="component" value="Unassembled WGS sequence"/>
</dbReference>
<name>K2NCC8_TRYCR</name>
<proteinExistence type="predicted"/>
<keyword evidence="2" id="KW-1185">Reference proteome</keyword>
<accession>K2NCC8</accession>